<proteinExistence type="predicted"/>
<gene>
    <name evidence="1" type="ORF">SFRICE_016898</name>
</gene>
<accession>A0A2H1WR55</accession>
<organism evidence="1">
    <name type="scientific">Spodoptera frugiperda</name>
    <name type="common">Fall armyworm</name>
    <dbReference type="NCBI Taxonomy" id="7108"/>
    <lineage>
        <taxon>Eukaryota</taxon>
        <taxon>Metazoa</taxon>
        <taxon>Ecdysozoa</taxon>
        <taxon>Arthropoda</taxon>
        <taxon>Hexapoda</taxon>
        <taxon>Insecta</taxon>
        <taxon>Pterygota</taxon>
        <taxon>Neoptera</taxon>
        <taxon>Endopterygota</taxon>
        <taxon>Lepidoptera</taxon>
        <taxon>Glossata</taxon>
        <taxon>Ditrysia</taxon>
        <taxon>Noctuoidea</taxon>
        <taxon>Noctuidae</taxon>
        <taxon>Amphipyrinae</taxon>
        <taxon>Spodoptera</taxon>
    </lineage>
</organism>
<name>A0A2H1WR55_SPOFR</name>
<protein>
    <submittedName>
        <fullName evidence="1">SFRICE_016898</fullName>
    </submittedName>
</protein>
<dbReference type="EMBL" id="ODYU01010438">
    <property type="protein sequence ID" value="SOQ55551.1"/>
    <property type="molecule type" value="Genomic_DNA"/>
</dbReference>
<reference evidence="1" key="1">
    <citation type="submission" date="2016-07" db="EMBL/GenBank/DDBJ databases">
        <authorList>
            <person name="Bretaudeau A."/>
        </authorList>
    </citation>
    <scope>NUCLEOTIDE SEQUENCE</scope>
    <source>
        <strain evidence="1">Rice</strain>
        <tissue evidence="1">Whole body</tissue>
    </source>
</reference>
<dbReference type="AlphaFoldDB" id="A0A2H1WR55"/>
<sequence length="156" mass="17576">MPFRILFHQLRYFSTINVLCYVAVDVFGFQSYSLVHIGVKSSNDFFRLGRGERELETFFALFFAEYQAMTSSALGEARGSVRLLLTKNHPVPTPAFRAGSPINSLGSPQLQIRPPQIRPTKDQPKWALSVVKGKSSNDFSCLTPDLDKRECQTLTD</sequence>
<evidence type="ECO:0000313" key="1">
    <source>
        <dbReference type="EMBL" id="SOQ55551.1"/>
    </source>
</evidence>